<protein>
    <recommendedName>
        <fullName evidence="1">non-specific serine/threonine protein kinase</fullName>
        <ecNumber evidence="1">2.7.11.1</ecNumber>
    </recommendedName>
</protein>
<dbReference type="RefSeq" id="WP_124870955.1">
    <property type="nucleotide sequence ID" value="NZ_RQZF01000007.1"/>
</dbReference>
<accession>A0A3P1SDU5</accession>
<dbReference type="PROSITE" id="PS50011">
    <property type="entry name" value="PROTEIN_KINASE_DOM"/>
    <property type="match status" value="1"/>
</dbReference>
<dbReference type="InterPro" id="IPR011009">
    <property type="entry name" value="Kinase-like_dom_sf"/>
</dbReference>
<dbReference type="Gene3D" id="1.10.510.10">
    <property type="entry name" value="Transferase(Phosphotransferase) domain 1"/>
    <property type="match status" value="1"/>
</dbReference>
<dbReference type="OrthoDB" id="9762169at2"/>
<dbReference type="GO" id="GO:0004674">
    <property type="term" value="F:protein serine/threonine kinase activity"/>
    <property type="evidence" value="ECO:0007669"/>
    <property type="project" value="UniProtKB-KW"/>
</dbReference>
<keyword evidence="4" id="KW-0547">Nucleotide-binding</keyword>
<evidence type="ECO:0000256" key="8">
    <source>
        <dbReference type="SAM" id="Phobius"/>
    </source>
</evidence>
<dbReference type="AlphaFoldDB" id="A0A3P1SDU5"/>
<dbReference type="PANTHER" id="PTHR43289">
    <property type="entry name" value="MITOGEN-ACTIVATED PROTEIN KINASE KINASE KINASE 20-RELATED"/>
    <property type="match status" value="1"/>
</dbReference>
<dbReference type="GO" id="GO:0005524">
    <property type="term" value="F:ATP binding"/>
    <property type="evidence" value="ECO:0007669"/>
    <property type="project" value="UniProtKB-KW"/>
</dbReference>
<keyword evidence="8" id="KW-1133">Transmembrane helix</keyword>
<dbReference type="EC" id="2.7.11.1" evidence="1"/>
<sequence length="619" mass="66001">METGQWLGGYRLIERLGIGGAGTVWLAEDEGGMRVALKLLHPALAHSEHSRTRLIRETQNVNAVRSDGVAHVLDVEVDDAQPFIVSEFIEGPTLSSLLRQGALPFDQVIELAQDLHATLEAVHRAGIVHRDVKPGNVIMSPKGPVLIDFGIAQSNDDDPLTITGFVSGTAGYASPELLRGQGASEESDWWAWAATLLTSATGRPPFGGGTQEAVMRRVLEGDPDVTGLPADLAGIFTRAFVTDLSTRYTPEEVLWSLTHREDFILSDDSDENPTASDEATVVLPTAAPPSSANISDHDEATAVLPTPPPPTEAATEYLTQTNTLSTPEDATLILPTYDPPINRPPASHLAQTSVLPTAPDLHPQQPISQPSYVPQPPSSYDAFDAGPAYQEYAPEPIEGTGPNWAPLSDEAPAGTTRARPTPLVGLTLMLTVAMLPILLGMNGAIAAAITMLLLAIPGVVSKTLSKRSALYGQTRSSDYWIVALQSPLLLLWSTVNLAIGAGFGIGMSILAWWLGHPYLQQIASIDPWMPLTLVQSTQPMSVFTMTDSRPAILALYGMSALICVATWAMPTGDTLREGIAKTARTVLAPTWARVIFVLMLLAAIAATWGVISAATVPWG</sequence>
<comment type="caution">
    <text evidence="10">The sequence shown here is derived from an EMBL/GenBank/DDBJ whole genome shotgun (WGS) entry which is preliminary data.</text>
</comment>
<keyword evidence="3" id="KW-0808">Transferase</keyword>
<feature type="region of interest" description="Disordered" evidence="7">
    <location>
        <begin position="356"/>
        <end position="385"/>
    </location>
</feature>
<dbReference type="PROSITE" id="PS00108">
    <property type="entry name" value="PROTEIN_KINASE_ST"/>
    <property type="match status" value="1"/>
</dbReference>
<proteinExistence type="predicted"/>
<evidence type="ECO:0000256" key="3">
    <source>
        <dbReference type="ARBA" id="ARBA00022679"/>
    </source>
</evidence>
<dbReference type="Pfam" id="PF00069">
    <property type="entry name" value="Pkinase"/>
    <property type="match status" value="1"/>
</dbReference>
<evidence type="ECO:0000256" key="2">
    <source>
        <dbReference type="ARBA" id="ARBA00022527"/>
    </source>
</evidence>
<feature type="transmembrane region" description="Helical" evidence="8">
    <location>
        <begin position="489"/>
        <end position="514"/>
    </location>
</feature>
<evidence type="ECO:0000256" key="1">
    <source>
        <dbReference type="ARBA" id="ARBA00012513"/>
    </source>
</evidence>
<evidence type="ECO:0000313" key="10">
    <source>
        <dbReference type="EMBL" id="RRC95070.1"/>
    </source>
</evidence>
<feature type="transmembrane region" description="Helical" evidence="8">
    <location>
        <begin position="590"/>
        <end position="611"/>
    </location>
</feature>
<evidence type="ECO:0000256" key="7">
    <source>
        <dbReference type="SAM" id="MobiDB-lite"/>
    </source>
</evidence>
<dbReference type="CDD" id="cd14014">
    <property type="entry name" value="STKc_PknB_like"/>
    <property type="match status" value="1"/>
</dbReference>
<organism evidence="10 11">
    <name type="scientific">Schaalia canis</name>
    <dbReference type="NCBI Taxonomy" id="100469"/>
    <lineage>
        <taxon>Bacteria</taxon>
        <taxon>Bacillati</taxon>
        <taxon>Actinomycetota</taxon>
        <taxon>Actinomycetes</taxon>
        <taxon>Actinomycetales</taxon>
        <taxon>Actinomycetaceae</taxon>
        <taxon>Schaalia</taxon>
    </lineage>
</organism>
<evidence type="ECO:0000256" key="5">
    <source>
        <dbReference type="ARBA" id="ARBA00022777"/>
    </source>
</evidence>
<dbReference type="SMART" id="SM00220">
    <property type="entry name" value="S_TKc"/>
    <property type="match status" value="1"/>
</dbReference>
<keyword evidence="6" id="KW-0067">ATP-binding</keyword>
<keyword evidence="5 10" id="KW-0418">Kinase</keyword>
<keyword evidence="11" id="KW-1185">Reference proteome</keyword>
<keyword evidence="8" id="KW-0812">Transmembrane</keyword>
<dbReference type="PANTHER" id="PTHR43289:SF6">
    <property type="entry name" value="SERINE_THREONINE-PROTEIN KINASE NEKL-3"/>
    <property type="match status" value="1"/>
</dbReference>
<reference evidence="10 11" key="1">
    <citation type="submission" date="2018-11" db="EMBL/GenBank/DDBJ databases">
        <title>Genomes From Bacteria Associated with the Canine Oral Cavity: a Test Case for Automated Genome-Based Taxonomic Assignment.</title>
        <authorList>
            <person name="Coil D.A."/>
            <person name="Jospin G."/>
            <person name="Darling A.E."/>
            <person name="Wallis C."/>
            <person name="Davis I.J."/>
            <person name="Harris S."/>
            <person name="Eisen J.A."/>
            <person name="Holcombe L.J."/>
            <person name="O'Flynn C."/>
        </authorList>
    </citation>
    <scope>NUCLEOTIDE SEQUENCE [LARGE SCALE GENOMIC DNA]</scope>
    <source>
        <strain evidence="10 11">OH770</strain>
    </source>
</reference>
<feature type="transmembrane region" description="Helical" evidence="8">
    <location>
        <begin position="551"/>
        <end position="569"/>
    </location>
</feature>
<feature type="transmembrane region" description="Helical" evidence="8">
    <location>
        <begin position="423"/>
        <end position="456"/>
    </location>
</feature>
<name>A0A3P1SDU5_9ACTO</name>
<gene>
    <name evidence="10" type="ORF">EII11_07485</name>
</gene>
<evidence type="ECO:0000259" key="9">
    <source>
        <dbReference type="PROSITE" id="PS50011"/>
    </source>
</evidence>
<evidence type="ECO:0000313" key="11">
    <source>
        <dbReference type="Proteomes" id="UP000280444"/>
    </source>
</evidence>
<feature type="region of interest" description="Disordered" evidence="7">
    <location>
        <begin position="286"/>
        <end position="314"/>
    </location>
</feature>
<feature type="domain" description="Protein kinase" evidence="9">
    <location>
        <begin position="10"/>
        <end position="264"/>
    </location>
</feature>
<keyword evidence="8" id="KW-0472">Membrane</keyword>
<dbReference type="Gene3D" id="3.30.200.20">
    <property type="entry name" value="Phosphorylase Kinase, domain 1"/>
    <property type="match status" value="1"/>
</dbReference>
<dbReference type="Proteomes" id="UP000280444">
    <property type="component" value="Unassembled WGS sequence"/>
</dbReference>
<dbReference type="InterPro" id="IPR008271">
    <property type="entry name" value="Ser/Thr_kinase_AS"/>
</dbReference>
<dbReference type="EMBL" id="RQZF01000007">
    <property type="protein sequence ID" value="RRC95070.1"/>
    <property type="molecule type" value="Genomic_DNA"/>
</dbReference>
<dbReference type="InterPro" id="IPR000719">
    <property type="entry name" value="Prot_kinase_dom"/>
</dbReference>
<keyword evidence="2 10" id="KW-0723">Serine/threonine-protein kinase</keyword>
<feature type="compositionally biased region" description="Low complexity" evidence="7">
    <location>
        <begin position="363"/>
        <end position="372"/>
    </location>
</feature>
<evidence type="ECO:0000256" key="6">
    <source>
        <dbReference type="ARBA" id="ARBA00022840"/>
    </source>
</evidence>
<dbReference type="SUPFAM" id="SSF56112">
    <property type="entry name" value="Protein kinase-like (PK-like)"/>
    <property type="match status" value="1"/>
</dbReference>
<evidence type="ECO:0000256" key="4">
    <source>
        <dbReference type="ARBA" id="ARBA00022741"/>
    </source>
</evidence>